<reference evidence="5" key="1">
    <citation type="submission" date="2015-11" db="EMBL/GenBank/DDBJ databases">
        <authorList>
            <person name="Zhang Y."/>
            <person name="Guo Z."/>
        </authorList>
    </citation>
    <scope>NUCLEOTIDE SEQUENCE</scope>
    <source>
        <tissue evidence="5">Pollen</tissue>
    </source>
</reference>
<comment type="subunit">
    <text evidence="1">The nucleosome is a histone octamer containing two molecules each of H2A, H2B, H3 and H4 assembled in one H3-H4 heterotetramer and two H2A-H2B heterodimers. The octamer wraps approximately 147 bp of DNA.</text>
</comment>
<dbReference type="SMART" id="SM00414">
    <property type="entry name" value="H2A"/>
    <property type="match status" value="1"/>
</dbReference>
<evidence type="ECO:0000259" key="3">
    <source>
        <dbReference type="Pfam" id="PF00125"/>
    </source>
</evidence>
<dbReference type="InterPro" id="IPR009072">
    <property type="entry name" value="Histone-fold"/>
</dbReference>
<feature type="compositionally biased region" description="Low complexity" evidence="2">
    <location>
        <begin position="1"/>
        <end position="12"/>
    </location>
</feature>
<dbReference type="PANTHER" id="PTHR23430">
    <property type="entry name" value="HISTONE H2A"/>
    <property type="match status" value="1"/>
</dbReference>
<evidence type="ECO:0000259" key="4">
    <source>
        <dbReference type="Pfam" id="PF16211"/>
    </source>
</evidence>
<protein>
    <recommendedName>
        <fullName evidence="1">Histone H2A</fullName>
    </recommendedName>
</protein>
<dbReference type="Pfam" id="PF00125">
    <property type="entry name" value="Histone"/>
    <property type="match status" value="1"/>
</dbReference>
<keyword evidence="1" id="KW-0238">DNA-binding</keyword>
<dbReference type="InterPro" id="IPR007125">
    <property type="entry name" value="H2A/H2B/H3"/>
</dbReference>
<dbReference type="InterPro" id="IPR032454">
    <property type="entry name" value="Histone_H2A_C"/>
</dbReference>
<keyword evidence="1" id="KW-0539">Nucleus</keyword>
<dbReference type="GO" id="GO:0000786">
    <property type="term" value="C:nucleosome"/>
    <property type="evidence" value="ECO:0007669"/>
    <property type="project" value="UniProtKB-KW"/>
</dbReference>
<keyword evidence="1" id="KW-0158">Chromosome</keyword>
<comment type="subcellular location">
    <subcellularLocation>
        <location evidence="1">Nucleus</location>
    </subcellularLocation>
</comment>
<dbReference type="GO" id="GO:0030527">
    <property type="term" value="F:structural constituent of chromatin"/>
    <property type="evidence" value="ECO:0007669"/>
    <property type="project" value="InterPro"/>
</dbReference>
<dbReference type="SUPFAM" id="SSF47113">
    <property type="entry name" value="Histone-fold"/>
    <property type="match status" value="1"/>
</dbReference>
<keyword evidence="1" id="KW-0544">Nucleosome core</keyword>
<evidence type="ECO:0000313" key="5">
    <source>
        <dbReference type="EMBL" id="CUT18434.1"/>
    </source>
</evidence>
<dbReference type="EMBL" id="LN906604">
    <property type="protein sequence ID" value="CUT18434.1"/>
    <property type="molecule type" value="mRNA"/>
</dbReference>
<dbReference type="InterPro" id="IPR002119">
    <property type="entry name" value="Histone_H2A"/>
</dbReference>
<evidence type="ECO:0000256" key="1">
    <source>
        <dbReference type="RuleBase" id="RU003767"/>
    </source>
</evidence>
<dbReference type="GO" id="GO:0003677">
    <property type="term" value="F:DNA binding"/>
    <property type="evidence" value="ECO:0007669"/>
    <property type="project" value="UniProtKB-KW"/>
</dbReference>
<accession>A0A0U5KQV4</accession>
<sequence length="131" mass="14652">MSSSANNNGAGTNRRRRRPRSAMADLQFPVSRVAKFLKKGRYCRRLGATAPVYLAAILENLVVEVLELSAKVTRDKFKKTIIKPRHIMLAVRQEVELNKLFHGVTISTAGVVPKVRKELNPRKAGSTRRGD</sequence>
<feature type="domain" description="Histone H2A C-terminal" evidence="4">
    <location>
        <begin position="96"/>
        <end position="127"/>
    </location>
</feature>
<reference evidence="5" key="2">
    <citation type="submission" date="2016-01" db="EMBL/GenBank/DDBJ databases">
        <title>Proteomic analysis reveals the differential histone programmes between male germline cells and vegetative cells.</title>
        <authorList>
            <person name="Tai W."/>
            <person name="Hao Y."/>
        </authorList>
    </citation>
    <scope>NUCLEOTIDE SEQUENCE</scope>
    <source>
        <tissue evidence="5">Pollen</tissue>
    </source>
</reference>
<proteinExistence type="evidence at transcript level"/>
<dbReference type="CDD" id="cd00074">
    <property type="entry name" value="HFD_H2A"/>
    <property type="match status" value="1"/>
</dbReference>
<evidence type="ECO:0000256" key="2">
    <source>
        <dbReference type="SAM" id="MobiDB-lite"/>
    </source>
</evidence>
<comment type="similarity">
    <text evidence="1">Belongs to the histone H2A family.</text>
</comment>
<dbReference type="AlphaFoldDB" id="A0A0U5KQV4"/>
<gene>
    <name evidence="5" type="primary">histone</name>
</gene>
<dbReference type="GO" id="GO:0046982">
    <property type="term" value="F:protein heterodimerization activity"/>
    <property type="evidence" value="ECO:0007669"/>
    <property type="project" value="InterPro"/>
</dbReference>
<dbReference type="Gene3D" id="1.10.20.10">
    <property type="entry name" value="Histone, subunit A"/>
    <property type="match status" value="1"/>
</dbReference>
<feature type="domain" description="Core Histone H2A/H2B/H3" evidence="3">
    <location>
        <begin position="11"/>
        <end position="92"/>
    </location>
</feature>
<organism evidence="5">
    <name type="scientific">Lilium davidii var. unicolor</name>
    <dbReference type="NCBI Taxonomy" id="1473204"/>
    <lineage>
        <taxon>Eukaryota</taxon>
        <taxon>Viridiplantae</taxon>
        <taxon>Streptophyta</taxon>
        <taxon>Embryophyta</taxon>
        <taxon>Tracheophyta</taxon>
        <taxon>Spermatophyta</taxon>
        <taxon>Magnoliopsida</taxon>
        <taxon>Liliopsida</taxon>
        <taxon>Liliales</taxon>
        <taxon>Liliaceae</taxon>
        <taxon>Lilium</taxon>
    </lineage>
</organism>
<dbReference type="PRINTS" id="PR00620">
    <property type="entry name" value="HISTONEH2A"/>
</dbReference>
<name>A0A0U5KQV4_LILDA</name>
<dbReference type="GO" id="GO:0005634">
    <property type="term" value="C:nucleus"/>
    <property type="evidence" value="ECO:0007669"/>
    <property type="project" value="UniProtKB-SubCell"/>
</dbReference>
<feature type="region of interest" description="Disordered" evidence="2">
    <location>
        <begin position="1"/>
        <end position="23"/>
    </location>
</feature>
<dbReference type="Pfam" id="PF16211">
    <property type="entry name" value="Histone_H2A_C"/>
    <property type="match status" value="1"/>
</dbReference>